<protein>
    <submittedName>
        <fullName evidence="1">Uncharacterized protein</fullName>
    </submittedName>
</protein>
<keyword evidence="2" id="KW-1185">Reference proteome</keyword>
<dbReference type="Proteomes" id="UP001498398">
    <property type="component" value="Unassembled WGS sequence"/>
</dbReference>
<evidence type="ECO:0000313" key="1">
    <source>
        <dbReference type="EMBL" id="KAK7460554.1"/>
    </source>
</evidence>
<accession>A0ABR1JEW6</accession>
<name>A0ABR1JEW6_9AGAR</name>
<proteinExistence type="predicted"/>
<organism evidence="1 2">
    <name type="scientific">Marasmiellus scandens</name>
    <dbReference type="NCBI Taxonomy" id="2682957"/>
    <lineage>
        <taxon>Eukaryota</taxon>
        <taxon>Fungi</taxon>
        <taxon>Dikarya</taxon>
        <taxon>Basidiomycota</taxon>
        <taxon>Agaricomycotina</taxon>
        <taxon>Agaricomycetes</taxon>
        <taxon>Agaricomycetidae</taxon>
        <taxon>Agaricales</taxon>
        <taxon>Marasmiineae</taxon>
        <taxon>Omphalotaceae</taxon>
        <taxon>Marasmiellus</taxon>
    </lineage>
</organism>
<gene>
    <name evidence="1" type="ORF">VKT23_009274</name>
</gene>
<evidence type="ECO:0000313" key="2">
    <source>
        <dbReference type="Proteomes" id="UP001498398"/>
    </source>
</evidence>
<sequence>MLSSMLVSRAWLKAFFFTFSTDLVFPNVLYFDYIFLTILPGHSKVFSPSFAGLGFSPDLLINRCRSLTFLMEGNRDDLLHQCRYYCHSAPLIGGSDPLLYPLPPKLGYIQNLILGDPHIRPHIFPNAHRLAVHFYNKAPTRRECLRTFATLTPLFTDLTELEFGYTWDTEIPVCILNTFGSRSHLERLRNGISDDHRDAISSLDIYMNGWDFIRLGGEKLTAEPPTNLRKLSVYGVSEQVAMKILTQFTSCVNLVEFHSDVCLDSNWLAINLENLGLVQTEYNVGRLSETWSDDLDGRYRATRMLCLYHDRPHPRGPQTTKWMKLGERPICLDIIEIEHTYYYPRKKYVPVPFVNTWTREYHRDRRLAEGINVAN</sequence>
<comment type="caution">
    <text evidence="1">The sequence shown here is derived from an EMBL/GenBank/DDBJ whole genome shotgun (WGS) entry which is preliminary data.</text>
</comment>
<dbReference type="EMBL" id="JBANRG010000015">
    <property type="protein sequence ID" value="KAK7460554.1"/>
    <property type="molecule type" value="Genomic_DNA"/>
</dbReference>
<reference evidence="1 2" key="1">
    <citation type="submission" date="2024-01" db="EMBL/GenBank/DDBJ databases">
        <title>A draft genome for the cacao thread blight pathogen Marasmiellus scandens.</title>
        <authorList>
            <person name="Baruah I.K."/>
            <person name="Leung J."/>
            <person name="Bukari Y."/>
            <person name="Amoako-Attah I."/>
            <person name="Meinhardt L.W."/>
            <person name="Bailey B.A."/>
            <person name="Cohen S.P."/>
        </authorList>
    </citation>
    <scope>NUCLEOTIDE SEQUENCE [LARGE SCALE GENOMIC DNA]</scope>
    <source>
        <strain evidence="1 2">GH-19</strain>
    </source>
</reference>